<gene>
    <name evidence="3" type="primary">pemK2</name>
    <name evidence="3" type="ORF">AXFE_35700</name>
</gene>
<dbReference type="GO" id="GO:0004521">
    <property type="term" value="F:RNA endonuclease activity"/>
    <property type="evidence" value="ECO:0007669"/>
    <property type="project" value="TreeGrafter"/>
</dbReference>
<dbReference type="GO" id="GO:0003677">
    <property type="term" value="F:DNA binding"/>
    <property type="evidence" value="ECO:0007669"/>
    <property type="project" value="InterPro"/>
</dbReference>
<keyword evidence="4" id="KW-1185">Reference proteome</keyword>
<dbReference type="RefSeq" id="WP_052607172.1">
    <property type="nucleotide sequence ID" value="NZ_JXYS01000140.1"/>
</dbReference>
<dbReference type="PATRIC" id="fig|1280514.3.peg.4798"/>
<evidence type="ECO:0000256" key="1">
    <source>
        <dbReference type="ARBA" id="ARBA00007521"/>
    </source>
</evidence>
<reference evidence="3 4" key="1">
    <citation type="submission" date="2015-01" db="EMBL/GenBank/DDBJ databases">
        <title>Draft genome of the acidophilic iron oxidizer Acidithrix ferrooxidans strain Py-F3.</title>
        <authorList>
            <person name="Poehlein A."/>
            <person name="Eisen S."/>
            <person name="Schloemann M."/>
            <person name="Johnson B.D."/>
            <person name="Daniel R."/>
            <person name="Muehling M."/>
        </authorList>
    </citation>
    <scope>NUCLEOTIDE SEQUENCE [LARGE SCALE GENOMIC DNA]</scope>
    <source>
        <strain evidence="3 4">Py-F3</strain>
    </source>
</reference>
<dbReference type="SUPFAM" id="SSF50118">
    <property type="entry name" value="Cell growth inhibitor/plasmid maintenance toxic component"/>
    <property type="match status" value="1"/>
</dbReference>
<dbReference type="EMBL" id="JXYS01000140">
    <property type="protein sequence ID" value="KJF15582.1"/>
    <property type="molecule type" value="Genomic_DNA"/>
</dbReference>
<keyword evidence="3" id="KW-0378">Hydrolase</keyword>
<dbReference type="InterPro" id="IPR011067">
    <property type="entry name" value="Plasmid_toxin/cell-grow_inhib"/>
</dbReference>
<dbReference type="GO" id="GO:0016075">
    <property type="term" value="P:rRNA catabolic process"/>
    <property type="evidence" value="ECO:0007669"/>
    <property type="project" value="TreeGrafter"/>
</dbReference>
<evidence type="ECO:0000256" key="2">
    <source>
        <dbReference type="ARBA" id="ARBA00022649"/>
    </source>
</evidence>
<dbReference type="EC" id="3.1.-.-" evidence="3"/>
<dbReference type="GO" id="GO:0006402">
    <property type="term" value="P:mRNA catabolic process"/>
    <property type="evidence" value="ECO:0007669"/>
    <property type="project" value="TreeGrafter"/>
</dbReference>
<dbReference type="PANTHER" id="PTHR33988:SF3">
    <property type="entry name" value="ENDORIBONUCLEASE TOXIN CHPB-RELATED"/>
    <property type="match status" value="1"/>
</dbReference>
<dbReference type="Gene3D" id="2.30.30.110">
    <property type="match status" value="1"/>
</dbReference>
<comment type="caution">
    <text evidence="3">The sequence shown here is derived from an EMBL/GenBank/DDBJ whole genome shotgun (WGS) entry which is preliminary data.</text>
</comment>
<protein>
    <submittedName>
        <fullName evidence="3">mRNA interferase PemK</fullName>
        <ecNumber evidence="3">3.1.-.-</ecNumber>
    </submittedName>
</protein>
<dbReference type="OrthoDB" id="9808744at2"/>
<evidence type="ECO:0000313" key="3">
    <source>
        <dbReference type="EMBL" id="KJF15582.1"/>
    </source>
</evidence>
<dbReference type="PANTHER" id="PTHR33988">
    <property type="entry name" value="ENDORIBONUCLEASE MAZF-RELATED"/>
    <property type="match status" value="1"/>
</dbReference>
<dbReference type="AlphaFoldDB" id="A0A0D8HCR5"/>
<dbReference type="Proteomes" id="UP000032360">
    <property type="component" value="Unassembled WGS sequence"/>
</dbReference>
<dbReference type="STRING" id="1280514.AXFE_35700"/>
<dbReference type="GO" id="GO:0016787">
    <property type="term" value="F:hydrolase activity"/>
    <property type="evidence" value="ECO:0007669"/>
    <property type="project" value="UniProtKB-KW"/>
</dbReference>
<proteinExistence type="inferred from homology"/>
<name>A0A0D8HCR5_9ACTN</name>
<evidence type="ECO:0000313" key="4">
    <source>
        <dbReference type="Proteomes" id="UP000032360"/>
    </source>
</evidence>
<keyword evidence="2" id="KW-1277">Toxin-antitoxin system</keyword>
<sequence>MERGDIYLVSLDPTLEHEQRGTRPVLVVSATAFNRVVRVPIVLPITTGGNFSRTAGFAVSLQDAGTSTNGIVRCDQPCAIDLGARNARWLEKVPGSVLDEVLAKLAPIFE</sequence>
<comment type="similarity">
    <text evidence="1">Belongs to the PemK/MazF family.</text>
</comment>
<dbReference type="InterPro" id="IPR003477">
    <property type="entry name" value="PemK-like"/>
</dbReference>
<organism evidence="3 4">
    <name type="scientific">Acidithrix ferrooxidans</name>
    <dbReference type="NCBI Taxonomy" id="1280514"/>
    <lineage>
        <taxon>Bacteria</taxon>
        <taxon>Bacillati</taxon>
        <taxon>Actinomycetota</taxon>
        <taxon>Acidimicrobiia</taxon>
        <taxon>Acidimicrobiales</taxon>
        <taxon>Acidimicrobiaceae</taxon>
        <taxon>Acidithrix</taxon>
    </lineage>
</organism>
<accession>A0A0D8HCR5</accession>
<dbReference type="Pfam" id="PF02452">
    <property type="entry name" value="PemK_toxin"/>
    <property type="match status" value="1"/>
</dbReference>